<dbReference type="InterPro" id="IPR013762">
    <property type="entry name" value="Integrase-like_cat_sf"/>
</dbReference>
<comment type="caution">
    <text evidence="4">The sequence shown here is derived from an EMBL/GenBank/DDBJ whole genome shotgun (WGS) entry which is preliminary data.</text>
</comment>
<dbReference type="Gene3D" id="1.10.443.10">
    <property type="entry name" value="Intergrase catalytic core"/>
    <property type="match status" value="1"/>
</dbReference>
<accession>A0ABN2YUP6</accession>
<keyword evidence="5" id="KW-1185">Reference proteome</keyword>
<keyword evidence="1" id="KW-0233">DNA recombination</keyword>
<evidence type="ECO:0000256" key="2">
    <source>
        <dbReference type="SAM" id="MobiDB-lite"/>
    </source>
</evidence>
<evidence type="ECO:0000313" key="4">
    <source>
        <dbReference type="EMBL" id="GAA2131822.1"/>
    </source>
</evidence>
<protein>
    <recommendedName>
        <fullName evidence="3">Tyr recombinase domain-containing protein</fullName>
    </recommendedName>
</protein>
<dbReference type="Pfam" id="PF00589">
    <property type="entry name" value="Phage_integrase"/>
    <property type="match status" value="1"/>
</dbReference>
<dbReference type="SUPFAM" id="SSF56349">
    <property type="entry name" value="DNA breaking-rejoining enzymes"/>
    <property type="match status" value="1"/>
</dbReference>
<gene>
    <name evidence="4" type="ORF">GCM10009843_35750</name>
</gene>
<dbReference type="Proteomes" id="UP001500575">
    <property type="component" value="Unassembled WGS sequence"/>
</dbReference>
<feature type="region of interest" description="Disordered" evidence="2">
    <location>
        <begin position="99"/>
        <end position="119"/>
    </location>
</feature>
<reference evidence="4 5" key="1">
    <citation type="journal article" date="2019" name="Int. J. Syst. Evol. Microbiol.">
        <title>The Global Catalogue of Microorganisms (GCM) 10K type strain sequencing project: providing services to taxonomists for standard genome sequencing and annotation.</title>
        <authorList>
            <consortium name="The Broad Institute Genomics Platform"/>
            <consortium name="The Broad Institute Genome Sequencing Center for Infectious Disease"/>
            <person name="Wu L."/>
            <person name="Ma J."/>
        </authorList>
    </citation>
    <scope>NUCLEOTIDE SEQUENCE [LARGE SCALE GENOMIC DNA]</scope>
    <source>
        <strain evidence="4 5">JCM 16021</strain>
    </source>
</reference>
<evidence type="ECO:0000259" key="3">
    <source>
        <dbReference type="PROSITE" id="PS51898"/>
    </source>
</evidence>
<feature type="domain" description="Tyr recombinase" evidence="3">
    <location>
        <begin position="1"/>
        <end position="97"/>
    </location>
</feature>
<sequence>MLEKGCIPRADETVFASARGTWLQPANIRSRLRKALKGTPLQGTTPHSLRKAVATVVERELGMEAARHQMGHADPSLTGQVYVHDSMVGQDAREALSQFFDPDWKASERPVEPRMPRAR</sequence>
<name>A0ABN2YUP6_9ACTN</name>
<dbReference type="PROSITE" id="PS51898">
    <property type="entry name" value="TYR_RECOMBINASE"/>
    <property type="match status" value="1"/>
</dbReference>
<dbReference type="InterPro" id="IPR011010">
    <property type="entry name" value="DNA_brk_join_enz"/>
</dbReference>
<feature type="compositionally biased region" description="Basic and acidic residues" evidence="2">
    <location>
        <begin position="102"/>
        <end position="119"/>
    </location>
</feature>
<evidence type="ECO:0000256" key="1">
    <source>
        <dbReference type="ARBA" id="ARBA00023172"/>
    </source>
</evidence>
<evidence type="ECO:0000313" key="5">
    <source>
        <dbReference type="Proteomes" id="UP001500575"/>
    </source>
</evidence>
<proteinExistence type="predicted"/>
<dbReference type="EMBL" id="BAAAQQ010000013">
    <property type="protein sequence ID" value="GAA2131822.1"/>
    <property type="molecule type" value="Genomic_DNA"/>
</dbReference>
<organism evidence="4 5">
    <name type="scientific">Nocardioides bigeumensis</name>
    <dbReference type="NCBI Taxonomy" id="433657"/>
    <lineage>
        <taxon>Bacteria</taxon>
        <taxon>Bacillati</taxon>
        <taxon>Actinomycetota</taxon>
        <taxon>Actinomycetes</taxon>
        <taxon>Propionibacteriales</taxon>
        <taxon>Nocardioidaceae</taxon>
        <taxon>Nocardioides</taxon>
    </lineage>
</organism>
<dbReference type="InterPro" id="IPR002104">
    <property type="entry name" value="Integrase_catalytic"/>
</dbReference>